<organism evidence="4 5">
    <name type="scientific">Cellulosimicrobium cellulans F16</name>
    <dbReference type="NCBI Taxonomy" id="1350482"/>
    <lineage>
        <taxon>Bacteria</taxon>
        <taxon>Bacillati</taxon>
        <taxon>Actinomycetota</taxon>
        <taxon>Actinomycetes</taxon>
        <taxon>Micrococcales</taxon>
        <taxon>Promicromonosporaceae</taxon>
        <taxon>Cellulosimicrobium</taxon>
    </lineage>
</organism>
<dbReference type="Proteomes" id="UP000037387">
    <property type="component" value="Unassembled WGS sequence"/>
</dbReference>
<proteinExistence type="predicted"/>
<evidence type="ECO:0000259" key="3">
    <source>
        <dbReference type="Pfam" id="PF01261"/>
    </source>
</evidence>
<evidence type="ECO:0000313" key="5">
    <source>
        <dbReference type="Proteomes" id="UP000037387"/>
    </source>
</evidence>
<dbReference type="AlphaFoldDB" id="A0A0M0F2F4"/>
<sequence length="315" mass="33806">MSAHETRQGMPFTLGYGTNGFTDHPLDVALDVLEHEGYGAVALTLGFPHLDPFADGWRAEVDALRARLAALQGGAGMQVVVETGTRFLLDPYRKHRPTLVDAEADARLRFLRRAVEVAAALDAECVSFFSGVLPDGASPAEGWALLRDRLPGLVEHARDHGVRLSLEPEPGMLVETVGDALRLRDELGGDAGDLADLGVTVDVGHCLVVEPDGVVGALRAAAPYLANVQLDDMPRTHHEHRPFGEGEIDLPLVLATLADVGYTGVAAVELPRHSYDAPGLAHRSMTALKHAWDRRSAVPAPDQEPPLSDHPQEVP</sequence>
<dbReference type="InterPro" id="IPR036237">
    <property type="entry name" value="Xyl_isomerase-like_sf"/>
</dbReference>
<comment type="caution">
    <text evidence="4">The sequence shown here is derived from an EMBL/GenBank/DDBJ whole genome shotgun (WGS) entry which is preliminary data.</text>
</comment>
<name>A0A0M0F2F4_CELCE</name>
<keyword evidence="1" id="KW-0119">Carbohydrate metabolism</keyword>
<dbReference type="PANTHER" id="PTHR12110">
    <property type="entry name" value="HYDROXYPYRUVATE ISOMERASE"/>
    <property type="match status" value="1"/>
</dbReference>
<keyword evidence="5" id="KW-1185">Reference proteome</keyword>
<evidence type="ECO:0000256" key="2">
    <source>
        <dbReference type="SAM" id="MobiDB-lite"/>
    </source>
</evidence>
<dbReference type="PATRIC" id="fig|1350482.3.peg.4032"/>
<dbReference type="Gene3D" id="3.20.20.150">
    <property type="entry name" value="Divalent-metal-dependent TIM barrel enzymes"/>
    <property type="match status" value="1"/>
</dbReference>
<dbReference type="PANTHER" id="PTHR12110:SF52">
    <property type="entry name" value="XYLOSE ISOMERASE"/>
    <property type="match status" value="1"/>
</dbReference>
<dbReference type="EMBL" id="ATNL01000015">
    <property type="protein sequence ID" value="KON71547.1"/>
    <property type="molecule type" value="Genomic_DNA"/>
</dbReference>
<dbReference type="SUPFAM" id="SSF51658">
    <property type="entry name" value="Xylose isomerase-like"/>
    <property type="match status" value="1"/>
</dbReference>
<accession>A0A0M0F2F4</accession>
<reference evidence="4 5" key="1">
    <citation type="journal article" date="2015" name="Sci. Rep.">
        <title>Functional and structural properties of a novel cellulosome-like multienzyme complex: efficient glycoside hydrolysis of water-insoluble 7-xylosyl-10-deacetylpaclitaxel.</title>
        <authorList>
            <person name="Dou T.Y."/>
            <person name="Luan H.W."/>
            <person name="Ge G.B."/>
            <person name="Dong M.M."/>
            <person name="Zou H.F."/>
            <person name="He Y.Q."/>
            <person name="Cui P."/>
            <person name="Wang J.Y."/>
            <person name="Hao D.C."/>
            <person name="Yang S.L."/>
            <person name="Yang L."/>
        </authorList>
    </citation>
    <scope>NUCLEOTIDE SEQUENCE [LARGE SCALE GENOMIC DNA]</scope>
    <source>
        <strain evidence="4 5">F16</strain>
    </source>
</reference>
<dbReference type="InterPro" id="IPR013022">
    <property type="entry name" value="Xyl_isomerase-like_TIM-brl"/>
</dbReference>
<protein>
    <recommendedName>
        <fullName evidence="3">Xylose isomerase-like TIM barrel domain-containing protein</fullName>
    </recommendedName>
</protein>
<feature type="domain" description="Xylose isomerase-like TIM barrel" evidence="3">
    <location>
        <begin position="33"/>
        <end position="289"/>
    </location>
</feature>
<evidence type="ECO:0000313" key="4">
    <source>
        <dbReference type="EMBL" id="KON71547.1"/>
    </source>
</evidence>
<dbReference type="RefSeq" id="WP_260666587.1">
    <property type="nucleotide sequence ID" value="NZ_KQ435296.1"/>
</dbReference>
<feature type="region of interest" description="Disordered" evidence="2">
    <location>
        <begin position="292"/>
        <end position="315"/>
    </location>
</feature>
<evidence type="ECO:0000256" key="1">
    <source>
        <dbReference type="ARBA" id="ARBA00023277"/>
    </source>
</evidence>
<gene>
    <name evidence="4" type="ORF">M768_18450</name>
</gene>
<dbReference type="Pfam" id="PF01261">
    <property type="entry name" value="AP_endonuc_2"/>
    <property type="match status" value="1"/>
</dbReference>
<dbReference type="InterPro" id="IPR050312">
    <property type="entry name" value="IolE/XylAMocC-like"/>
</dbReference>